<dbReference type="SUPFAM" id="SSF56112">
    <property type="entry name" value="Protein kinase-like (PK-like)"/>
    <property type="match status" value="1"/>
</dbReference>
<dbReference type="KEGG" id="sfol:H3H32_16930"/>
<evidence type="ECO:0000259" key="1">
    <source>
        <dbReference type="Pfam" id="PF01636"/>
    </source>
</evidence>
<dbReference type="AlphaFoldDB" id="A0A7G5H5R0"/>
<dbReference type="RefSeq" id="WP_182463827.1">
    <property type="nucleotide sequence ID" value="NZ_CP059732.1"/>
</dbReference>
<organism evidence="2 3">
    <name type="scientific">Spirosoma foliorum</name>
    <dbReference type="NCBI Taxonomy" id="2710596"/>
    <lineage>
        <taxon>Bacteria</taxon>
        <taxon>Pseudomonadati</taxon>
        <taxon>Bacteroidota</taxon>
        <taxon>Cytophagia</taxon>
        <taxon>Cytophagales</taxon>
        <taxon>Cytophagaceae</taxon>
        <taxon>Spirosoma</taxon>
    </lineage>
</organism>
<keyword evidence="2" id="KW-0808">Transferase</keyword>
<evidence type="ECO:0000313" key="2">
    <source>
        <dbReference type="EMBL" id="QMW06452.1"/>
    </source>
</evidence>
<dbReference type="PANTHER" id="PTHR47829:SF1">
    <property type="entry name" value="HAD FAMILY PHOSPHATASE"/>
    <property type="match status" value="1"/>
</dbReference>
<sequence>MLSLDAPRAVRSGEELDLNLLHEYLRQVAPSVGEIQEVRQFANGFSNLTYWLKTSTQEYVLRRPPFGANIKGGHDMGREFRVLSLLKGHYDKIPEPIVYCESADIIGAPFYIMTRISGIILRAHMAPTLNLDPAWMRELSEALVDNLVAIHRLDIEKTGLIQLGKPNGYVQRQVEGWNQRYRTAETDKIESMNSVGYWLQQNYPIDHAPAFLHNDYKFDNVLFAANEATGDPLPLIKGVLDWEMATVGDPLMDLGATLAYWSEAEDSPAYKNFNLTWLPGNLTRQEVVARYAEQSGRDLSQILFYYVFGLYKNAVIAQQIYTRWKQGHTKDARFGHLLPMIIELADNSAKAIERGEI</sequence>
<dbReference type="InterPro" id="IPR052898">
    <property type="entry name" value="ACAD10-like"/>
</dbReference>
<evidence type="ECO:0000313" key="3">
    <source>
        <dbReference type="Proteomes" id="UP000515369"/>
    </source>
</evidence>
<dbReference type="PANTHER" id="PTHR47829">
    <property type="entry name" value="HYDROLASE, PUTATIVE (AFU_ORTHOLOGUE AFUA_1G12880)-RELATED"/>
    <property type="match status" value="1"/>
</dbReference>
<protein>
    <submittedName>
        <fullName evidence="2">Phosphotransferase family protein</fullName>
    </submittedName>
</protein>
<dbReference type="InterPro" id="IPR011009">
    <property type="entry name" value="Kinase-like_dom_sf"/>
</dbReference>
<name>A0A7G5H5R0_9BACT</name>
<dbReference type="InterPro" id="IPR002575">
    <property type="entry name" value="Aminoglycoside_PTrfase"/>
</dbReference>
<gene>
    <name evidence="2" type="ORF">H3H32_16930</name>
</gene>
<accession>A0A7G5H5R0</accession>
<dbReference type="GO" id="GO:0016740">
    <property type="term" value="F:transferase activity"/>
    <property type="evidence" value="ECO:0007669"/>
    <property type="project" value="UniProtKB-KW"/>
</dbReference>
<dbReference type="Gene3D" id="3.30.200.20">
    <property type="entry name" value="Phosphorylase Kinase, domain 1"/>
    <property type="match status" value="1"/>
</dbReference>
<feature type="domain" description="Aminoglycoside phosphotransferase" evidence="1">
    <location>
        <begin position="37"/>
        <end position="278"/>
    </location>
</feature>
<proteinExistence type="predicted"/>
<keyword evidence="3" id="KW-1185">Reference proteome</keyword>
<dbReference type="Pfam" id="PF01636">
    <property type="entry name" value="APH"/>
    <property type="match status" value="1"/>
</dbReference>
<dbReference type="Gene3D" id="3.90.1200.10">
    <property type="match status" value="1"/>
</dbReference>
<dbReference type="Proteomes" id="UP000515369">
    <property type="component" value="Chromosome"/>
</dbReference>
<dbReference type="EMBL" id="CP059732">
    <property type="protein sequence ID" value="QMW06452.1"/>
    <property type="molecule type" value="Genomic_DNA"/>
</dbReference>
<reference evidence="2 3" key="1">
    <citation type="submission" date="2020-07" db="EMBL/GenBank/DDBJ databases">
        <title>Spirosoma foliorum sp. nov., isolated from the leaves on the Nejang mountain Korea, Republic of.</title>
        <authorList>
            <person name="Ho H."/>
            <person name="Lee Y.-J."/>
            <person name="Nurcahyanto D.-A."/>
            <person name="Kim S.-G."/>
        </authorList>
    </citation>
    <scope>NUCLEOTIDE SEQUENCE [LARGE SCALE GENOMIC DNA]</scope>
    <source>
        <strain evidence="2 3">PL0136</strain>
    </source>
</reference>
<dbReference type="InterPro" id="IPR041726">
    <property type="entry name" value="ACAD10_11_N"/>
</dbReference>
<dbReference type="CDD" id="cd05154">
    <property type="entry name" value="ACAD10_11_N-like"/>
    <property type="match status" value="1"/>
</dbReference>